<organism evidence="1">
    <name type="scientific">candidate division CPR1 bacterium ADurb.Bin160</name>
    <dbReference type="NCBI Taxonomy" id="1852826"/>
    <lineage>
        <taxon>Bacteria</taxon>
        <taxon>candidate division CPR1</taxon>
    </lineage>
</organism>
<dbReference type="Proteomes" id="UP000485621">
    <property type="component" value="Unassembled WGS sequence"/>
</dbReference>
<protein>
    <submittedName>
        <fullName evidence="1">Uncharacterized protein</fullName>
    </submittedName>
</protein>
<dbReference type="EMBL" id="MWDB01000026">
    <property type="protein sequence ID" value="OQB40996.1"/>
    <property type="molecule type" value="Genomic_DNA"/>
</dbReference>
<name>A0A1V5ZLN9_9BACT</name>
<gene>
    <name evidence="1" type="ORF">BWY04_01091</name>
</gene>
<dbReference type="AlphaFoldDB" id="A0A1V5ZLN9"/>
<proteinExistence type="predicted"/>
<accession>A0A1V5ZLN9</accession>
<comment type="caution">
    <text evidence="1">The sequence shown here is derived from an EMBL/GenBank/DDBJ whole genome shotgun (WGS) entry which is preliminary data.</text>
</comment>
<evidence type="ECO:0000313" key="1">
    <source>
        <dbReference type="EMBL" id="OQB40996.1"/>
    </source>
</evidence>
<reference evidence="1" key="1">
    <citation type="submission" date="2017-02" db="EMBL/GenBank/DDBJ databases">
        <title>Delving into the versatile metabolic prowess of the omnipresent phylum Bacteroidetes.</title>
        <authorList>
            <person name="Nobu M.K."/>
            <person name="Mei R."/>
            <person name="Narihiro T."/>
            <person name="Kuroda K."/>
            <person name="Liu W.-T."/>
        </authorList>
    </citation>
    <scope>NUCLEOTIDE SEQUENCE</scope>
    <source>
        <strain evidence="1">ADurb.Bin160</strain>
    </source>
</reference>
<sequence>MTGIEKSKIMYYRLGSGIDSKSHLQPSLLYEFLVPLSDSYCFENKPVLPVYVLVYCEMMSSDNILAFVKEDGTATILLKSSVNKGKDGCFYNVAKNLLYKNLKVFAEISEMNLVTYLVDKEFYLVFKYTISSDQWVLPANEIKLVRPLEVIGREKIDELSKKILKEGAQC</sequence>